<gene>
    <name evidence="1" type="ORF">PAPOLLO_LOCUS27843</name>
</gene>
<evidence type="ECO:0000313" key="2">
    <source>
        <dbReference type="Proteomes" id="UP000691718"/>
    </source>
</evidence>
<dbReference type="OrthoDB" id="10072016at2759"/>
<accession>A0A8S3YAK2</accession>
<sequence>MAVKRSKKLRTEPGKSVCAADILIKTTSNKSVQNKKSKRFENYQDNFNDIESSRQDCEINILEEVTTERDIEENELVLDDKIGFFLKNTPEHIETTQKIDHEVINNNMISLINYTTPLSPNDVHLLSKNRKGDKENLPFIVINDNDLPPCLQSTNQTNVTITSNVKLDCKERKTQKNLRIQIDAGAKVITQSALKMKLFTRDKINKINNDSSVTDKNNKYINMQKEENTTRKRKSMTRTTCVKREKRSKINKIKTKSRKTTSVNKKKFKKKISESSSEISDFQLSIAESDDSEYETLNDYIKICLQDQSEKENLEPDPIPFGISDIEYFTGNVDNINEGDWLIAKFATKKSVEHFVGWILFIRNNIPTIEFLRKVKNTANSKRLTFTYPPVKDIYEMLHVDDVVLVLPLPSYLRRGQVMFEVDFSSYNIQ</sequence>
<name>A0A8S3YAK2_PARAO</name>
<dbReference type="EMBL" id="CAJQZP010001697">
    <property type="protein sequence ID" value="CAG5059037.1"/>
    <property type="molecule type" value="Genomic_DNA"/>
</dbReference>
<organism evidence="1 2">
    <name type="scientific">Parnassius apollo</name>
    <name type="common">Apollo butterfly</name>
    <name type="synonym">Papilio apollo</name>
    <dbReference type="NCBI Taxonomy" id="110799"/>
    <lineage>
        <taxon>Eukaryota</taxon>
        <taxon>Metazoa</taxon>
        <taxon>Ecdysozoa</taxon>
        <taxon>Arthropoda</taxon>
        <taxon>Hexapoda</taxon>
        <taxon>Insecta</taxon>
        <taxon>Pterygota</taxon>
        <taxon>Neoptera</taxon>
        <taxon>Endopterygota</taxon>
        <taxon>Lepidoptera</taxon>
        <taxon>Glossata</taxon>
        <taxon>Ditrysia</taxon>
        <taxon>Papilionoidea</taxon>
        <taxon>Papilionidae</taxon>
        <taxon>Parnassiinae</taxon>
        <taxon>Parnassini</taxon>
        <taxon>Parnassius</taxon>
        <taxon>Parnassius</taxon>
    </lineage>
</organism>
<keyword evidence="2" id="KW-1185">Reference proteome</keyword>
<protein>
    <submittedName>
        <fullName evidence="1">(apollo) hypothetical protein</fullName>
    </submittedName>
</protein>
<comment type="caution">
    <text evidence="1">The sequence shown here is derived from an EMBL/GenBank/DDBJ whole genome shotgun (WGS) entry which is preliminary data.</text>
</comment>
<evidence type="ECO:0000313" key="1">
    <source>
        <dbReference type="EMBL" id="CAG5059037.1"/>
    </source>
</evidence>
<proteinExistence type="predicted"/>
<dbReference type="AlphaFoldDB" id="A0A8S3YAK2"/>
<reference evidence="1" key="1">
    <citation type="submission" date="2021-04" db="EMBL/GenBank/DDBJ databases">
        <authorList>
            <person name="Tunstrom K."/>
        </authorList>
    </citation>
    <scope>NUCLEOTIDE SEQUENCE</scope>
</reference>
<dbReference type="Proteomes" id="UP000691718">
    <property type="component" value="Unassembled WGS sequence"/>
</dbReference>